<dbReference type="InterPro" id="IPR050545">
    <property type="entry name" value="Mycobact_MmpL"/>
</dbReference>
<dbReference type="Gene3D" id="1.20.1640.10">
    <property type="entry name" value="Multidrug efflux transporter AcrB transmembrane domain"/>
    <property type="match status" value="2"/>
</dbReference>
<feature type="compositionally biased region" description="Basic and acidic residues" evidence="7">
    <location>
        <begin position="852"/>
        <end position="876"/>
    </location>
</feature>
<comment type="similarity">
    <text evidence="2">Belongs to the resistance-nodulation-cell division (RND) (TC 2.A.6) family. MmpL subfamily.</text>
</comment>
<feature type="region of interest" description="Disordered" evidence="7">
    <location>
        <begin position="813"/>
        <end position="1159"/>
    </location>
</feature>
<dbReference type="SUPFAM" id="SSF82866">
    <property type="entry name" value="Multidrug efflux transporter AcrB transmembrane domain"/>
    <property type="match status" value="2"/>
</dbReference>
<dbReference type="RefSeq" id="WP_162128748.1">
    <property type="nucleotide sequence ID" value="NZ_JAADZU010000010.1"/>
</dbReference>
<accession>A0A7K3LL67</accession>
<dbReference type="AlphaFoldDB" id="A0A7K3LL67"/>
<feature type="compositionally biased region" description="Low complexity" evidence="7">
    <location>
        <begin position="827"/>
        <end position="850"/>
    </location>
</feature>
<feature type="compositionally biased region" description="Pro residues" evidence="7">
    <location>
        <begin position="989"/>
        <end position="1007"/>
    </location>
</feature>
<dbReference type="InterPro" id="IPR004869">
    <property type="entry name" value="MMPL_dom"/>
</dbReference>
<name>A0A7K3LL67_9ACTN</name>
<evidence type="ECO:0000256" key="8">
    <source>
        <dbReference type="SAM" id="Phobius"/>
    </source>
</evidence>
<keyword evidence="6 8" id="KW-0472">Membrane</keyword>
<keyword evidence="4 8" id="KW-0812">Transmembrane</keyword>
<feature type="transmembrane region" description="Helical" evidence="8">
    <location>
        <begin position="584"/>
        <end position="606"/>
    </location>
</feature>
<dbReference type="PANTHER" id="PTHR33406:SF11">
    <property type="entry name" value="MEMBRANE PROTEIN SCO6666-RELATED"/>
    <property type="match status" value="1"/>
</dbReference>
<evidence type="ECO:0000256" key="4">
    <source>
        <dbReference type="ARBA" id="ARBA00022692"/>
    </source>
</evidence>
<evidence type="ECO:0000256" key="6">
    <source>
        <dbReference type="ARBA" id="ARBA00023136"/>
    </source>
</evidence>
<evidence type="ECO:0000256" key="2">
    <source>
        <dbReference type="ARBA" id="ARBA00010157"/>
    </source>
</evidence>
<feature type="domain" description="Membrane transport protein MMPL" evidence="9">
    <location>
        <begin position="453"/>
        <end position="760"/>
    </location>
</feature>
<evidence type="ECO:0000259" key="9">
    <source>
        <dbReference type="Pfam" id="PF03176"/>
    </source>
</evidence>
<feature type="compositionally biased region" description="Pro residues" evidence="7">
    <location>
        <begin position="895"/>
        <end position="919"/>
    </location>
</feature>
<feature type="transmembrane region" description="Helical" evidence="8">
    <location>
        <begin position="644"/>
        <end position="664"/>
    </location>
</feature>
<reference evidence="10 11" key="1">
    <citation type="submission" date="2020-01" db="EMBL/GenBank/DDBJ databases">
        <title>Investigation of new actinobacteria for the biodesulphurisation of diesel fuel.</title>
        <authorList>
            <person name="Athi Narayanan S.M."/>
        </authorList>
    </citation>
    <scope>NUCLEOTIDE SEQUENCE [LARGE SCALE GENOMIC DNA]</scope>
    <source>
        <strain evidence="10 11">213E</strain>
    </source>
</reference>
<gene>
    <name evidence="10" type="ORF">GYA93_04820</name>
</gene>
<evidence type="ECO:0000256" key="3">
    <source>
        <dbReference type="ARBA" id="ARBA00022475"/>
    </source>
</evidence>
<comment type="subcellular location">
    <subcellularLocation>
        <location evidence="1">Cell membrane</location>
        <topology evidence="1">Multi-pass membrane protein</topology>
    </subcellularLocation>
</comment>
<feature type="transmembrane region" description="Helical" evidence="8">
    <location>
        <begin position="12"/>
        <end position="32"/>
    </location>
</feature>
<dbReference type="PANTHER" id="PTHR33406">
    <property type="entry name" value="MEMBRANE PROTEIN MJ1562-RELATED"/>
    <property type="match status" value="1"/>
</dbReference>
<sequence length="1159" mass="122200">MFGAIGTFVYRMRFAVIAVMVVLMAGLGLYGMDLNKYLSQSGWFDPTSESSKGAVVADRSFGRDHTSDVILLVTPPEGTTVDNPEFGAKVETFVNDLIAAHPDIVNRNDPGVVDPFDTSDTSASGQAALDIKRSRLFTEDKQHAFISIGVTGNDDTTVLNNYKTIEPFFDNIPERFDIPGATFQLAGLQPVAGAMASGMDDDIRRAEIIALPLVALMLFFIFGGVVAACLPVLIGGLTIAGSLGMMKILAQAIEVNIFAQSVVTLIGLGIAIDYGLFIVSRFREELAEGYTTRAAVRRTVMTSGQTVVFSATIIVAALACLLIMPQGFLKSVAYGAIFSVSLAAILSITVLPAILGILGPRIDAMSLRWMLSFTLFPIVRKFSPAKAESLEHKVADLTGRTKSREQIEHGFWGRLSGWVMQHPVATAVPTVLILLLLTVPFGGIKFGGISEQYLPPNNSSRIAQENFDSYFPTERTEAIKIVIAYNPDDTAANAKIAEIAEEASKVPGFTKPFSISADDAGAKFGTYGDNGPAVVQMSAGLVDRTTAAAAIKDLRAINHDGVSMWVTGTPTLTQDSIDALLKRLPLMAVMLVLITGLLMFLAFGSVVLPIKAALMSALGLAATLGILTWIFVDGHGATLANFTPGPLFAAVLVLIIAIVFGLSTDYEIFLLARMVEARQKGASTTEAIRMGTAYTGRLITAAAAILVVVTGAFGFSEIVMMKYIAYGMIAALILDATIIRMLLVPSVMKLLGDDCWWAPRWMQTLQRKIGLGETVLDDEPEDMVAAPAGAAGRAISAGTLVSEVPTTAMRAARPVGVSVRKEPQPAAPASAPAPTRSAPAAQPASTAGPADPTREHARPYATDPDRSRTSEADRSRATPARVGPSAPPTARRQAPRPPMPPSASAPPMPADQRPMPPRRYSPRNVDRPDTGSWRLGEGGIRLGVEATGDVDPRPARRATGNPVSGPRPAITPDALTPPAATTPPASTAPRPPATGRPARPQPRPSTPPARRTGPAPRPNPAPAQQDSGANGVPSVPQNPAGPAGTGRSPLSRRPELDQTGRRPLAASLSPEDRSPSAPGRTAGGPSPMDRGLSQGLTPSAPNRPGATTDSGATDPDTPSDASASRSTGADRHARDNADGDKISVQDLLRRSRSGDQDQN</sequence>
<evidence type="ECO:0000256" key="1">
    <source>
        <dbReference type="ARBA" id="ARBA00004651"/>
    </source>
</evidence>
<dbReference type="Pfam" id="PF03176">
    <property type="entry name" value="MMPL"/>
    <property type="match status" value="2"/>
</dbReference>
<dbReference type="GO" id="GO:0005886">
    <property type="term" value="C:plasma membrane"/>
    <property type="evidence" value="ECO:0007669"/>
    <property type="project" value="UniProtKB-SubCell"/>
</dbReference>
<feature type="compositionally biased region" description="Low complexity" evidence="7">
    <location>
        <begin position="968"/>
        <end position="988"/>
    </location>
</feature>
<feature type="transmembrane region" description="Helical" evidence="8">
    <location>
        <begin position="612"/>
        <end position="632"/>
    </location>
</feature>
<evidence type="ECO:0000313" key="11">
    <source>
        <dbReference type="Proteomes" id="UP000466307"/>
    </source>
</evidence>
<comment type="caution">
    <text evidence="10">The sequence shown here is derived from an EMBL/GenBank/DDBJ whole genome shotgun (WGS) entry which is preliminary data.</text>
</comment>
<protein>
    <submittedName>
        <fullName evidence="10">MMPL family transporter</fullName>
    </submittedName>
</protein>
<feature type="compositionally biased region" description="Polar residues" evidence="7">
    <location>
        <begin position="1094"/>
        <end position="1111"/>
    </location>
</feature>
<feature type="transmembrane region" description="Helical" evidence="8">
    <location>
        <begin position="209"/>
        <end position="237"/>
    </location>
</feature>
<keyword evidence="5 8" id="KW-1133">Transmembrane helix</keyword>
<feature type="domain" description="Membrane transport protein MMPL" evidence="9">
    <location>
        <begin position="49"/>
        <end position="361"/>
    </location>
</feature>
<dbReference type="Proteomes" id="UP000466307">
    <property type="component" value="Unassembled WGS sequence"/>
</dbReference>
<dbReference type="EMBL" id="JAADZU010000010">
    <property type="protein sequence ID" value="NDK88903.1"/>
    <property type="molecule type" value="Genomic_DNA"/>
</dbReference>
<keyword evidence="3" id="KW-1003">Cell membrane</keyword>
<keyword evidence="11" id="KW-1185">Reference proteome</keyword>
<feature type="transmembrane region" description="Helical" evidence="8">
    <location>
        <begin position="300"/>
        <end position="324"/>
    </location>
</feature>
<evidence type="ECO:0000256" key="7">
    <source>
        <dbReference type="SAM" id="MobiDB-lite"/>
    </source>
</evidence>
<feature type="transmembrane region" description="Helical" evidence="8">
    <location>
        <begin position="257"/>
        <end position="279"/>
    </location>
</feature>
<feature type="compositionally biased region" description="Basic and acidic residues" evidence="7">
    <location>
        <begin position="1128"/>
        <end position="1159"/>
    </location>
</feature>
<organism evidence="10 11">
    <name type="scientific">Gordonia desulfuricans</name>
    <dbReference type="NCBI Taxonomy" id="89051"/>
    <lineage>
        <taxon>Bacteria</taxon>
        <taxon>Bacillati</taxon>
        <taxon>Actinomycetota</taxon>
        <taxon>Actinomycetes</taxon>
        <taxon>Mycobacteriales</taxon>
        <taxon>Gordoniaceae</taxon>
        <taxon>Gordonia</taxon>
    </lineage>
</organism>
<evidence type="ECO:0000256" key="5">
    <source>
        <dbReference type="ARBA" id="ARBA00022989"/>
    </source>
</evidence>
<feature type="transmembrane region" description="Helical" evidence="8">
    <location>
        <begin position="336"/>
        <end position="358"/>
    </location>
</feature>
<evidence type="ECO:0000313" key="10">
    <source>
        <dbReference type="EMBL" id="NDK88903.1"/>
    </source>
</evidence>
<proteinExistence type="inferred from homology"/>
<feature type="transmembrane region" description="Helical" evidence="8">
    <location>
        <begin position="698"/>
        <end position="716"/>
    </location>
</feature>